<evidence type="ECO:0000313" key="2">
    <source>
        <dbReference type="Proteomes" id="UP001162992"/>
    </source>
</evidence>
<evidence type="ECO:0000313" key="1">
    <source>
        <dbReference type="EMBL" id="KAJ7552492.1"/>
    </source>
</evidence>
<accession>A0ACC2DDZ5</accession>
<proteinExistence type="predicted"/>
<dbReference type="Proteomes" id="UP001162992">
    <property type="component" value="Chromosome 6"/>
</dbReference>
<protein>
    <submittedName>
        <fullName evidence="1">Uncharacterized protein</fullName>
    </submittedName>
</protein>
<organism evidence="1 2">
    <name type="scientific">Diphasiastrum complanatum</name>
    <name type="common">Issler's clubmoss</name>
    <name type="synonym">Lycopodium complanatum</name>
    <dbReference type="NCBI Taxonomy" id="34168"/>
    <lineage>
        <taxon>Eukaryota</taxon>
        <taxon>Viridiplantae</taxon>
        <taxon>Streptophyta</taxon>
        <taxon>Embryophyta</taxon>
        <taxon>Tracheophyta</taxon>
        <taxon>Lycopodiopsida</taxon>
        <taxon>Lycopodiales</taxon>
        <taxon>Lycopodiaceae</taxon>
        <taxon>Lycopodioideae</taxon>
        <taxon>Diphasiastrum</taxon>
    </lineage>
</organism>
<gene>
    <name evidence="1" type="ORF">O6H91_06G057600</name>
</gene>
<sequence>MEVMDIECLCRVAGYQFPEIDRTTWDCPMVDIPVVDIPAIDPECLCPICMYPVIPDPTPEEVDSILKLRCGHMIHLSCFWDWFESNTAIHDCPLCRRSFSSQLLSDLKMRPTLCAAAS</sequence>
<comment type="caution">
    <text evidence="1">The sequence shown here is derived from an EMBL/GenBank/DDBJ whole genome shotgun (WGS) entry which is preliminary data.</text>
</comment>
<keyword evidence="2" id="KW-1185">Reference proteome</keyword>
<reference evidence="2" key="1">
    <citation type="journal article" date="2024" name="Proc. Natl. Acad. Sci. U.S.A.">
        <title>Extraordinary preservation of gene collinearity over three hundred million years revealed in homosporous lycophytes.</title>
        <authorList>
            <person name="Li C."/>
            <person name="Wickell D."/>
            <person name="Kuo L.Y."/>
            <person name="Chen X."/>
            <person name="Nie B."/>
            <person name="Liao X."/>
            <person name="Peng D."/>
            <person name="Ji J."/>
            <person name="Jenkins J."/>
            <person name="Williams M."/>
            <person name="Shu S."/>
            <person name="Plott C."/>
            <person name="Barry K."/>
            <person name="Rajasekar S."/>
            <person name="Grimwood J."/>
            <person name="Han X."/>
            <person name="Sun S."/>
            <person name="Hou Z."/>
            <person name="He W."/>
            <person name="Dai G."/>
            <person name="Sun C."/>
            <person name="Schmutz J."/>
            <person name="Leebens-Mack J.H."/>
            <person name="Li F.W."/>
            <person name="Wang L."/>
        </authorList>
    </citation>
    <scope>NUCLEOTIDE SEQUENCE [LARGE SCALE GENOMIC DNA]</scope>
    <source>
        <strain evidence="2">cv. PW_Plant_1</strain>
    </source>
</reference>
<dbReference type="EMBL" id="CM055097">
    <property type="protein sequence ID" value="KAJ7552492.1"/>
    <property type="molecule type" value="Genomic_DNA"/>
</dbReference>
<name>A0ACC2DDZ5_DIPCM</name>